<dbReference type="Pfam" id="PF07732">
    <property type="entry name" value="Cu-oxidase_3"/>
    <property type="match status" value="1"/>
</dbReference>
<dbReference type="Proteomes" id="UP000634136">
    <property type="component" value="Unassembled WGS sequence"/>
</dbReference>
<accession>A0A834VZ07</accession>
<dbReference type="AlphaFoldDB" id="A0A834VZ07"/>
<comment type="caution">
    <text evidence="2">The sequence shown here is derived from an EMBL/GenBank/DDBJ whole genome shotgun (WGS) entry which is preliminary data.</text>
</comment>
<reference evidence="2" key="1">
    <citation type="submission" date="2020-09" db="EMBL/GenBank/DDBJ databases">
        <title>Genome-Enabled Discovery of Anthraquinone Biosynthesis in Senna tora.</title>
        <authorList>
            <person name="Kang S.-H."/>
            <person name="Pandey R.P."/>
            <person name="Lee C.-M."/>
            <person name="Sim J.-S."/>
            <person name="Jeong J.-T."/>
            <person name="Choi B.-S."/>
            <person name="Jung M."/>
            <person name="Ginzburg D."/>
            <person name="Zhao K."/>
            <person name="Won S.Y."/>
            <person name="Oh T.-J."/>
            <person name="Yu Y."/>
            <person name="Kim N.-H."/>
            <person name="Lee O.R."/>
            <person name="Lee T.-H."/>
            <person name="Bashyal P."/>
            <person name="Kim T.-S."/>
            <person name="Lee W.-H."/>
            <person name="Kawkins C."/>
            <person name="Kim C.-K."/>
            <person name="Kim J.S."/>
            <person name="Ahn B.O."/>
            <person name="Rhee S.Y."/>
            <person name="Sohng J.K."/>
        </authorList>
    </citation>
    <scope>NUCLEOTIDE SEQUENCE</scope>
    <source>
        <tissue evidence="2">Leaf</tissue>
    </source>
</reference>
<feature type="domain" description="Plastocyanin-like" evidence="1">
    <location>
        <begin position="33"/>
        <end position="66"/>
    </location>
</feature>
<keyword evidence="3" id="KW-1185">Reference proteome</keyword>
<gene>
    <name evidence="2" type="ORF">G2W53_041241</name>
</gene>
<proteinExistence type="predicted"/>
<sequence>MAIEGHLITQEATITVYSNPCEAPRKRIVKRKYTDILINGQFPGTTIDAVTNDNVINKLDEPFLITRDKFVKKVEVMNPIVLDDY</sequence>
<name>A0A834VZ07_9FABA</name>
<evidence type="ECO:0000259" key="1">
    <source>
        <dbReference type="Pfam" id="PF07732"/>
    </source>
</evidence>
<dbReference type="InterPro" id="IPR011707">
    <property type="entry name" value="Cu-oxidase-like_N"/>
</dbReference>
<dbReference type="OrthoDB" id="2121828at2759"/>
<dbReference type="EMBL" id="JAAIUW010000013">
    <property type="protein sequence ID" value="KAF7802130.1"/>
    <property type="molecule type" value="Genomic_DNA"/>
</dbReference>
<protein>
    <submittedName>
        <fullName evidence="2">L-ascorbate oxidase-like protein</fullName>
    </submittedName>
</protein>
<evidence type="ECO:0000313" key="3">
    <source>
        <dbReference type="Proteomes" id="UP000634136"/>
    </source>
</evidence>
<dbReference type="GO" id="GO:0005507">
    <property type="term" value="F:copper ion binding"/>
    <property type="evidence" value="ECO:0007669"/>
    <property type="project" value="InterPro"/>
</dbReference>
<organism evidence="2 3">
    <name type="scientific">Senna tora</name>
    <dbReference type="NCBI Taxonomy" id="362788"/>
    <lineage>
        <taxon>Eukaryota</taxon>
        <taxon>Viridiplantae</taxon>
        <taxon>Streptophyta</taxon>
        <taxon>Embryophyta</taxon>
        <taxon>Tracheophyta</taxon>
        <taxon>Spermatophyta</taxon>
        <taxon>Magnoliopsida</taxon>
        <taxon>eudicotyledons</taxon>
        <taxon>Gunneridae</taxon>
        <taxon>Pentapetalae</taxon>
        <taxon>rosids</taxon>
        <taxon>fabids</taxon>
        <taxon>Fabales</taxon>
        <taxon>Fabaceae</taxon>
        <taxon>Caesalpinioideae</taxon>
        <taxon>Cassia clade</taxon>
        <taxon>Senna</taxon>
    </lineage>
</organism>
<evidence type="ECO:0000313" key="2">
    <source>
        <dbReference type="EMBL" id="KAF7802130.1"/>
    </source>
</evidence>